<sequence length="137" mass="15972">MTNRKQFLENELPDTESLLCFSIIKLVFLSSKVIRKPSYPAQPWHQKKLKDRRQDSSLRLRVKFLLPSLATAQLLPREVRSVIGVRIAQFHIITMPTRETRIHLLIRWLLIRILVMLPGGVTSRLQINYVSVQTNSD</sequence>
<organism evidence="1 2">
    <name type="scientific">Araneus ventricosus</name>
    <name type="common">Orbweaver spider</name>
    <name type="synonym">Epeira ventricosa</name>
    <dbReference type="NCBI Taxonomy" id="182803"/>
    <lineage>
        <taxon>Eukaryota</taxon>
        <taxon>Metazoa</taxon>
        <taxon>Ecdysozoa</taxon>
        <taxon>Arthropoda</taxon>
        <taxon>Chelicerata</taxon>
        <taxon>Arachnida</taxon>
        <taxon>Araneae</taxon>
        <taxon>Araneomorphae</taxon>
        <taxon>Entelegynae</taxon>
        <taxon>Araneoidea</taxon>
        <taxon>Araneidae</taxon>
        <taxon>Araneus</taxon>
    </lineage>
</organism>
<gene>
    <name evidence="1" type="ORF">AVEN_111585_1</name>
</gene>
<reference evidence="1 2" key="1">
    <citation type="journal article" date="2019" name="Sci. Rep.">
        <title>Orb-weaving spider Araneus ventricosus genome elucidates the spidroin gene catalogue.</title>
        <authorList>
            <person name="Kono N."/>
            <person name="Nakamura H."/>
            <person name="Ohtoshi R."/>
            <person name="Moran D.A.P."/>
            <person name="Shinohara A."/>
            <person name="Yoshida Y."/>
            <person name="Fujiwara M."/>
            <person name="Mori M."/>
            <person name="Tomita M."/>
            <person name="Arakawa K."/>
        </authorList>
    </citation>
    <scope>NUCLEOTIDE SEQUENCE [LARGE SCALE GENOMIC DNA]</scope>
</reference>
<proteinExistence type="predicted"/>
<comment type="caution">
    <text evidence="1">The sequence shown here is derived from an EMBL/GenBank/DDBJ whole genome shotgun (WGS) entry which is preliminary data.</text>
</comment>
<accession>A0A4Y2WEM4</accession>
<dbReference type="Proteomes" id="UP000499080">
    <property type="component" value="Unassembled WGS sequence"/>
</dbReference>
<evidence type="ECO:0000313" key="2">
    <source>
        <dbReference type="Proteomes" id="UP000499080"/>
    </source>
</evidence>
<protein>
    <submittedName>
        <fullName evidence="1">Uncharacterized protein</fullName>
    </submittedName>
</protein>
<dbReference type="AlphaFoldDB" id="A0A4Y2WEM4"/>
<keyword evidence="2" id="KW-1185">Reference proteome</keyword>
<evidence type="ECO:0000313" key="1">
    <source>
        <dbReference type="EMBL" id="GBO34517.1"/>
    </source>
</evidence>
<name>A0A4Y2WEM4_ARAVE</name>
<dbReference type="EMBL" id="BGPR01058361">
    <property type="protein sequence ID" value="GBO34517.1"/>
    <property type="molecule type" value="Genomic_DNA"/>
</dbReference>